<dbReference type="InterPro" id="IPR036249">
    <property type="entry name" value="Thioredoxin-like_sf"/>
</dbReference>
<organism evidence="2 3">
    <name type="scientific">Selenobaculum gibii</name>
    <dbReference type="NCBI Taxonomy" id="3054208"/>
    <lineage>
        <taxon>Bacteria</taxon>
        <taxon>Bacillati</taxon>
        <taxon>Bacillota</taxon>
        <taxon>Negativicutes</taxon>
        <taxon>Selenomonadales</taxon>
        <taxon>Selenomonadaceae</taxon>
        <taxon>Selenobaculum</taxon>
    </lineage>
</organism>
<keyword evidence="3" id="KW-1185">Reference proteome</keyword>
<name>A0A9Y2AGR6_9FIRM</name>
<dbReference type="PANTHER" id="PTHR42899">
    <property type="entry name" value="SPERMATOGENESIS-ASSOCIATED PROTEIN 20"/>
    <property type="match status" value="1"/>
</dbReference>
<dbReference type="GO" id="GO:0005975">
    <property type="term" value="P:carbohydrate metabolic process"/>
    <property type="evidence" value="ECO:0007669"/>
    <property type="project" value="InterPro"/>
</dbReference>
<dbReference type="RefSeq" id="WP_147669626.1">
    <property type="nucleotide sequence ID" value="NZ_CP120678.1"/>
</dbReference>
<dbReference type="InterPro" id="IPR004879">
    <property type="entry name" value="Ssp411-like_TRX"/>
</dbReference>
<protein>
    <submittedName>
        <fullName evidence="2">Thioredoxin domain-containing protein</fullName>
    </submittedName>
</protein>
<evidence type="ECO:0000259" key="1">
    <source>
        <dbReference type="Pfam" id="PF03190"/>
    </source>
</evidence>
<dbReference type="AlphaFoldDB" id="A0A9Y2AGR6"/>
<dbReference type="EMBL" id="CP120678">
    <property type="protein sequence ID" value="WIW70509.1"/>
    <property type="molecule type" value="Genomic_DNA"/>
</dbReference>
<proteinExistence type="predicted"/>
<evidence type="ECO:0000313" key="2">
    <source>
        <dbReference type="EMBL" id="WIW70509.1"/>
    </source>
</evidence>
<dbReference type="InterPro" id="IPR012341">
    <property type="entry name" value="6hp_glycosidase-like_sf"/>
</dbReference>
<dbReference type="CDD" id="cd02955">
    <property type="entry name" value="SSP411"/>
    <property type="match status" value="1"/>
</dbReference>
<dbReference type="KEGG" id="sgbi:P3F81_11580"/>
<gene>
    <name evidence="2" type="ORF">P3F81_11580</name>
</gene>
<reference evidence="2" key="1">
    <citation type="submission" date="2023-03" db="EMBL/GenBank/DDBJ databases">
        <title>Selenobaculum gbiensis gen. nov. sp. nov., a new bacterium isolated from the gut microbiota of IBD patient.</title>
        <authorList>
            <person name="Yeo S."/>
            <person name="Park H."/>
            <person name="Huh C.S."/>
        </authorList>
    </citation>
    <scope>NUCLEOTIDE SEQUENCE</scope>
    <source>
        <strain evidence="2">ICN-92133</strain>
    </source>
</reference>
<dbReference type="Pfam" id="PF03190">
    <property type="entry name" value="Thioredox_DsbH"/>
    <property type="match status" value="1"/>
</dbReference>
<dbReference type="InterPro" id="IPR024705">
    <property type="entry name" value="Ssp411"/>
</dbReference>
<accession>A0A9Y2AGR6</accession>
<dbReference type="InterPro" id="IPR008928">
    <property type="entry name" value="6-hairpin_glycosidase_sf"/>
</dbReference>
<dbReference type="SUPFAM" id="SSF48208">
    <property type="entry name" value="Six-hairpin glycosidases"/>
    <property type="match status" value="1"/>
</dbReference>
<evidence type="ECO:0000313" key="3">
    <source>
        <dbReference type="Proteomes" id="UP001243623"/>
    </source>
</evidence>
<feature type="domain" description="Spermatogenesis-associated protein 20-like TRX" evidence="1">
    <location>
        <begin position="6"/>
        <end position="166"/>
    </location>
</feature>
<sequence length="652" mass="75159">MNQKPNQLINETSPYLLQHADNPVNWYPWGEEAFAKAKSEDKPVFLSIGYSTCHWCHVMAHESFEDEEVAEILNRHFVAIKVDKEERPDIDSIYMSVCQAFTGSGGWPTSIFMTPMQKPFYAGTYFPKHSQYGRVGFIDLLKTIAEKWTTNKAELIESAEAVVKHLDGAQKYKMDLSESILSAAFAQFDVMYDERFGGFGKAPKFPTPHNLMFLLDYYERFKDEQALSMVEKTLTQMYKGGIFDHIGFGFSRYSTDAYYLVPHFEKMLYDNALLIMAYTKAFMVTKRDFYQKVAKQIAQYVIRELTDVSGAFYSAQDADSDGIEGKYYVFSDKELLELLGKEKGEAFNEYYGITAQGNFEGANIPNLLHHDKLEEKYEKERDKVFEYRQTRTKLHLDDKILTSWNSMMIAAFAMMYRVFGDSTYLEIAEKACRFIERSLCEKDKVFVSYRNGKRSNEGFLDDYAWYGFALMQLYEATLDKQYLKRAIQFCKKAVDDFYDVENSGFFLYGKQNEQLIMKPKDTYDGAIPSGNSVMAYNLVKLMQMTENERLTKLVKDQLEFMAGAAEDYPASHSFYLSALSNYIYPPAHLVCVLSSSVDKEYLKGRIPLGTNLIVLEKESSEYKLLNGKATFYLCKNFSCLAPSNQLDEVLRV</sequence>
<dbReference type="SUPFAM" id="SSF52833">
    <property type="entry name" value="Thioredoxin-like"/>
    <property type="match status" value="1"/>
</dbReference>
<dbReference type="Proteomes" id="UP001243623">
    <property type="component" value="Chromosome"/>
</dbReference>
<dbReference type="Gene3D" id="1.50.10.10">
    <property type="match status" value="1"/>
</dbReference>
<dbReference type="PANTHER" id="PTHR42899:SF1">
    <property type="entry name" value="SPERMATOGENESIS-ASSOCIATED PROTEIN 20"/>
    <property type="match status" value="1"/>
</dbReference>
<dbReference type="Gene3D" id="3.40.30.10">
    <property type="entry name" value="Glutaredoxin"/>
    <property type="match status" value="1"/>
</dbReference>
<dbReference type="PIRSF" id="PIRSF006402">
    <property type="entry name" value="UCP006402_thioredoxin"/>
    <property type="match status" value="1"/>
</dbReference>